<keyword evidence="8" id="KW-0472">Membrane</keyword>
<keyword evidence="5" id="KW-1133">Transmembrane helix</keyword>
<dbReference type="Pfam" id="PF00106">
    <property type="entry name" value="adh_short"/>
    <property type="match status" value="1"/>
</dbReference>
<evidence type="ECO:0000256" key="3">
    <source>
        <dbReference type="ARBA" id="ARBA00022692"/>
    </source>
</evidence>
<evidence type="ECO:0000256" key="8">
    <source>
        <dbReference type="ARBA" id="ARBA00023136"/>
    </source>
</evidence>
<proteinExistence type="evidence at transcript level"/>
<dbReference type="SUPFAM" id="SSF51735">
    <property type="entry name" value="NAD(P)-binding Rossmann-fold domains"/>
    <property type="match status" value="1"/>
</dbReference>
<dbReference type="EMBL" id="MN581726">
    <property type="protein sequence ID" value="QIX02864.1"/>
    <property type="molecule type" value="mRNA"/>
</dbReference>
<protein>
    <recommendedName>
        <fullName evidence="10">Short-chain dehydrogenase/reductase 3</fullName>
    </recommendedName>
    <alternativeName>
        <fullName evidence="11">Retinal short-chain dehydrogenase/reductase 1</fullName>
    </alternativeName>
</protein>
<dbReference type="PANTHER" id="PTHR24322">
    <property type="entry name" value="PKSB"/>
    <property type="match status" value="1"/>
</dbReference>
<dbReference type="GO" id="GO:0005811">
    <property type="term" value="C:lipid droplet"/>
    <property type="evidence" value="ECO:0007669"/>
    <property type="project" value="TreeGrafter"/>
</dbReference>
<comment type="subcellular location">
    <subcellularLocation>
        <location evidence="1">Membrane</location>
        <topology evidence="1">Multi-pass membrane protein</topology>
    </subcellularLocation>
</comment>
<keyword evidence="4" id="KW-0521">NADP</keyword>
<dbReference type="Gene3D" id="3.40.50.720">
    <property type="entry name" value="NAD(P)-binding Rossmann-like Domain"/>
    <property type="match status" value="1"/>
</dbReference>
<evidence type="ECO:0000256" key="6">
    <source>
        <dbReference type="ARBA" id="ARBA00023002"/>
    </source>
</evidence>
<evidence type="ECO:0000256" key="10">
    <source>
        <dbReference type="ARBA" id="ARBA00068717"/>
    </source>
</evidence>
<evidence type="ECO:0000256" key="11">
    <source>
        <dbReference type="ARBA" id="ARBA00082544"/>
    </source>
</evidence>
<keyword evidence="7" id="KW-0443">Lipid metabolism</keyword>
<evidence type="ECO:0000256" key="4">
    <source>
        <dbReference type="ARBA" id="ARBA00022857"/>
    </source>
</evidence>
<dbReference type="FunFam" id="3.40.50.720:FF:000131">
    <property type="entry name" value="Short-chain dehydrogenase/reductase 3"/>
    <property type="match status" value="1"/>
</dbReference>
<dbReference type="InterPro" id="IPR002347">
    <property type="entry name" value="SDR_fam"/>
</dbReference>
<evidence type="ECO:0000313" key="13">
    <source>
        <dbReference type="EMBL" id="QIX02864.1"/>
    </source>
</evidence>
<evidence type="ECO:0000256" key="2">
    <source>
        <dbReference type="ARBA" id="ARBA00006484"/>
    </source>
</evidence>
<keyword evidence="6" id="KW-0560">Oxidoreductase</keyword>
<dbReference type="GO" id="GO:0052650">
    <property type="term" value="F:all-trans-retinol dehydrogenase (NADP+) activity"/>
    <property type="evidence" value="ECO:0007669"/>
    <property type="project" value="UniProtKB-ARBA"/>
</dbReference>
<dbReference type="CDD" id="cd05339">
    <property type="entry name" value="17beta-HSDXI-like_SDR_c"/>
    <property type="match status" value="1"/>
</dbReference>
<evidence type="ECO:0000256" key="9">
    <source>
        <dbReference type="ARBA" id="ARBA00059620"/>
    </source>
</evidence>
<evidence type="ECO:0000256" key="7">
    <source>
        <dbReference type="ARBA" id="ARBA00023098"/>
    </source>
</evidence>
<reference evidence="13" key="1">
    <citation type="submission" date="2019-10" db="EMBL/GenBank/DDBJ databases">
        <title>Identification and expression analysis of a 17 beta - hydroxysteroid dehydrogenase 11 in the Pacific abalone, Haliotis discus hannai.</title>
        <authorList>
            <person name="Sharker M.R."/>
            <person name="Kim S.C."/>
            <person name="Kho K.H."/>
        </authorList>
    </citation>
    <scope>NUCLEOTIDE SEQUENCE</scope>
</reference>
<dbReference type="PRINTS" id="PR00081">
    <property type="entry name" value="GDHRDH"/>
</dbReference>
<dbReference type="PANTHER" id="PTHR24322:SF752">
    <property type="entry name" value="ESTRADIOL 17-BETA-DEHYDROGENASE 11-LIKE"/>
    <property type="match status" value="1"/>
</dbReference>
<organism evidence="13">
    <name type="scientific">Haliotis discus hannai</name>
    <name type="common">Japanese abalone</name>
    <dbReference type="NCBI Taxonomy" id="42344"/>
    <lineage>
        <taxon>Eukaryota</taxon>
        <taxon>Metazoa</taxon>
        <taxon>Spiralia</taxon>
        <taxon>Lophotrochozoa</taxon>
        <taxon>Mollusca</taxon>
        <taxon>Gastropoda</taxon>
        <taxon>Vetigastropoda</taxon>
        <taxon>Lepetellida</taxon>
        <taxon>Haliotoidea</taxon>
        <taxon>Haliotidae</taxon>
        <taxon>Haliotis</taxon>
    </lineage>
</organism>
<keyword evidence="3" id="KW-0812">Transmembrane</keyword>
<comment type="similarity">
    <text evidence="2 12">Belongs to the short-chain dehydrogenases/reductases (SDR) family.</text>
</comment>
<dbReference type="PRINTS" id="PR00080">
    <property type="entry name" value="SDRFAMILY"/>
</dbReference>
<evidence type="ECO:0000256" key="12">
    <source>
        <dbReference type="RuleBase" id="RU000363"/>
    </source>
</evidence>
<dbReference type="GO" id="GO:0016020">
    <property type="term" value="C:membrane"/>
    <property type="evidence" value="ECO:0007669"/>
    <property type="project" value="UniProtKB-SubCell"/>
</dbReference>
<sequence length="303" mass="33714">MKASVGETISLLLKIIYFYFESFYRLIVPPARQDVRGKKVLITGAGHGIGRELSLEFARLGASLILWDINKENNEDTADEVRRVGAIVHSYVCDVTGTAVSTETVHNIADRVRREVGNVDNAVNNAGILYGGPVLTMQEKHIRRTLEVNTLAHFWTVRRFLPPMLEANKGVIMNIATASAKSGTAFLVIYRPSKYAVFGFTEALREEIDRLGKPGVQATVVCPFFVDTGLCKGPGSRLSPILTPKETAVTAMDGMLRGEQEVYVPRRIWLQRWIGALLPEKVITHLKKFQQLGIDPQYNSKSD</sequence>
<evidence type="ECO:0000256" key="1">
    <source>
        <dbReference type="ARBA" id="ARBA00004141"/>
    </source>
</evidence>
<dbReference type="InterPro" id="IPR036291">
    <property type="entry name" value="NAD(P)-bd_dom_sf"/>
</dbReference>
<accession>A0A6H0Y6L4</accession>
<evidence type="ECO:0000256" key="5">
    <source>
        <dbReference type="ARBA" id="ARBA00022989"/>
    </source>
</evidence>
<dbReference type="AlphaFoldDB" id="A0A6H0Y6L4"/>
<comment type="function">
    <text evidence="9">Catalyzes the reduction of all-trans-retinal to all-trans-retinol in the presence of NADPH.</text>
</comment>
<name>A0A6H0Y6L4_HALDH</name>